<dbReference type="Gene3D" id="2.10.10.20">
    <property type="entry name" value="Carbohydrate-binding module superfamily 5/12"/>
    <property type="match status" value="1"/>
</dbReference>
<sequence>MIGLPSEEFGGSCIMAEEDQGRDAEQFASILPPPHTSTQHSNEAAMTIYNWEPDTQYNLGDVVVYEGHKYKIVQAHRSQADWAPPVVPALWERVHEEYHGGEQQHYEQPQYGQPQQPQQQPGYNPGYSYGAPPDQGGYKYQGNLGDEKHPDQTVEIKPEEQKKNWYDLDDDRKKKLEIGGGLLAGIAAVGAGYYAYHEHEKSEEEKKANIWALQSWLKEARARTDDFYRNGPRAPTTWILVEGKNIPQGALPGGEENGQPLYICRAFHEGSLQIGKASPVFKEGAVIGYAHKEIHLPTYEVLLGDPRAVRWVDFHGRLDLARLGARPVEGGREAKGTPLFIAQAHHKNAIHPGKISEKLDSAFIPYGGGEKEIKDYRVLCYN</sequence>
<gene>
    <name evidence="4" type="ORF">GFSPODELE1_LOCUS6577</name>
</gene>
<dbReference type="PANTHER" id="PTHR31649">
    <property type="entry name" value="AGAP009604-PA"/>
    <property type="match status" value="1"/>
</dbReference>
<reference evidence="5" key="1">
    <citation type="submission" date="2024-04" db="EMBL/GenBank/DDBJ databases">
        <authorList>
            <person name="Shaw F."/>
            <person name="Minotto A."/>
        </authorList>
    </citation>
    <scope>NUCLEOTIDE SEQUENCE [LARGE SCALE GENOMIC DNA]</scope>
</reference>
<proteinExistence type="predicted"/>
<accession>A0ABP1DMF6</accession>
<feature type="domain" description="Chitin-binding type-3" evidence="3">
    <location>
        <begin position="50"/>
        <end position="92"/>
    </location>
</feature>
<feature type="compositionally biased region" description="Basic and acidic residues" evidence="2">
    <location>
        <begin position="145"/>
        <end position="166"/>
    </location>
</feature>
<dbReference type="EMBL" id="OZ037947">
    <property type="protein sequence ID" value="CAL1707877.1"/>
    <property type="molecule type" value="Genomic_DNA"/>
</dbReference>
<feature type="compositionally biased region" description="Low complexity" evidence="2">
    <location>
        <begin position="106"/>
        <end position="130"/>
    </location>
</feature>
<dbReference type="CDD" id="cd12214">
    <property type="entry name" value="ChiA1_BD"/>
    <property type="match status" value="1"/>
</dbReference>
<dbReference type="Pfam" id="PF02839">
    <property type="entry name" value="CBM_5_12"/>
    <property type="match status" value="1"/>
</dbReference>
<protein>
    <recommendedName>
        <fullName evidence="3">Chitin-binding type-3 domain-containing protein</fullName>
    </recommendedName>
</protein>
<keyword evidence="5" id="KW-1185">Reference proteome</keyword>
<dbReference type="SUPFAM" id="SSF51055">
    <property type="entry name" value="Carbohydrate binding domain"/>
    <property type="match status" value="1"/>
</dbReference>
<evidence type="ECO:0000313" key="4">
    <source>
        <dbReference type="EMBL" id="CAL1707877.1"/>
    </source>
</evidence>
<evidence type="ECO:0000256" key="2">
    <source>
        <dbReference type="SAM" id="MobiDB-lite"/>
    </source>
</evidence>
<evidence type="ECO:0000259" key="3">
    <source>
        <dbReference type="Pfam" id="PF02839"/>
    </source>
</evidence>
<dbReference type="Proteomes" id="UP001497453">
    <property type="component" value="Chromosome 4"/>
</dbReference>
<dbReference type="PANTHER" id="PTHR31649:SF1">
    <property type="entry name" value="FARNESOIC ACID O-METHYL TRANSFERASE DOMAIN-CONTAINING PROTEIN"/>
    <property type="match status" value="1"/>
</dbReference>
<dbReference type="InterPro" id="IPR006616">
    <property type="entry name" value="DM9_repeat"/>
</dbReference>
<evidence type="ECO:0000256" key="1">
    <source>
        <dbReference type="ARBA" id="ARBA00022801"/>
    </source>
</evidence>
<dbReference type="Pfam" id="PF11901">
    <property type="entry name" value="DM9"/>
    <property type="match status" value="1"/>
</dbReference>
<feature type="region of interest" description="Disordered" evidence="2">
    <location>
        <begin position="99"/>
        <end position="166"/>
    </location>
</feature>
<dbReference type="SMART" id="SM00696">
    <property type="entry name" value="DM9"/>
    <property type="match status" value="2"/>
</dbReference>
<evidence type="ECO:0000313" key="5">
    <source>
        <dbReference type="Proteomes" id="UP001497453"/>
    </source>
</evidence>
<dbReference type="InterPro" id="IPR036573">
    <property type="entry name" value="CBM_sf_5/12"/>
</dbReference>
<organism evidence="4 5">
    <name type="scientific">Somion occarium</name>
    <dbReference type="NCBI Taxonomy" id="3059160"/>
    <lineage>
        <taxon>Eukaryota</taxon>
        <taxon>Fungi</taxon>
        <taxon>Dikarya</taxon>
        <taxon>Basidiomycota</taxon>
        <taxon>Agaricomycotina</taxon>
        <taxon>Agaricomycetes</taxon>
        <taxon>Polyporales</taxon>
        <taxon>Cerrenaceae</taxon>
        <taxon>Somion</taxon>
    </lineage>
</organism>
<name>A0ABP1DMF6_9APHY</name>
<keyword evidence="1" id="KW-0378">Hydrolase</keyword>
<dbReference type="InterPro" id="IPR003610">
    <property type="entry name" value="CBM5/12"/>
</dbReference>